<keyword evidence="2" id="KW-1185">Reference proteome</keyword>
<sequence length="156" mass="17121">MLKAQLKNQTIDETDLEAIRMPNKAGISVHASYIAGALGERLEALDRTNAGIRQMLGEVKLSLVEFLRFIPLPNGPAWDLLVGYERPNFFESSAETDSHLAAPGIAGRREGREEMFARFGVRACSASTSWALSGRTTSPPSVGCVPWSASARWMRR</sequence>
<dbReference type="Proteomes" id="UP001500403">
    <property type="component" value="Unassembled WGS sequence"/>
</dbReference>
<reference evidence="2" key="1">
    <citation type="journal article" date="2019" name="Int. J. Syst. Evol. Microbiol.">
        <title>The Global Catalogue of Microorganisms (GCM) 10K type strain sequencing project: providing services to taxonomists for standard genome sequencing and annotation.</title>
        <authorList>
            <consortium name="The Broad Institute Genomics Platform"/>
            <consortium name="The Broad Institute Genome Sequencing Center for Infectious Disease"/>
            <person name="Wu L."/>
            <person name="Ma J."/>
        </authorList>
    </citation>
    <scope>NUCLEOTIDE SEQUENCE [LARGE SCALE GENOMIC DNA]</scope>
    <source>
        <strain evidence="2">JCM 9088</strain>
    </source>
</reference>
<evidence type="ECO:0000313" key="2">
    <source>
        <dbReference type="Proteomes" id="UP001500403"/>
    </source>
</evidence>
<proteinExistence type="predicted"/>
<organism evidence="1 2">
    <name type="scientific">Streptomyces enissocaesilis</name>
    <dbReference type="NCBI Taxonomy" id="332589"/>
    <lineage>
        <taxon>Bacteria</taxon>
        <taxon>Bacillati</taxon>
        <taxon>Actinomycetota</taxon>
        <taxon>Actinomycetes</taxon>
        <taxon>Kitasatosporales</taxon>
        <taxon>Streptomycetaceae</taxon>
        <taxon>Streptomyces</taxon>
        <taxon>Streptomyces rochei group</taxon>
    </lineage>
</organism>
<evidence type="ECO:0000313" key="1">
    <source>
        <dbReference type="EMBL" id="GAA2938820.1"/>
    </source>
</evidence>
<accession>A0ABP6JQB7</accession>
<comment type="caution">
    <text evidence="1">The sequence shown here is derived from an EMBL/GenBank/DDBJ whole genome shotgun (WGS) entry which is preliminary data.</text>
</comment>
<protein>
    <submittedName>
        <fullName evidence="1">Uncharacterized protein</fullName>
    </submittedName>
</protein>
<gene>
    <name evidence="1" type="ORF">GCM10010446_25300</name>
</gene>
<dbReference type="EMBL" id="BAAAUD010000023">
    <property type="protein sequence ID" value="GAA2938820.1"/>
    <property type="molecule type" value="Genomic_DNA"/>
</dbReference>
<name>A0ABP6JQB7_9ACTN</name>
<dbReference type="RefSeq" id="WP_344494451.1">
    <property type="nucleotide sequence ID" value="NZ_BAAAUD010000023.1"/>
</dbReference>